<dbReference type="AlphaFoldDB" id="F0ULR7"/>
<dbReference type="EMBL" id="DS990640">
    <property type="protein sequence ID" value="EGC48015.1"/>
    <property type="molecule type" value="Genomic_DNA"/>
</dbReference>
<dbReference type="HOGENOM" id="CLU_2084164_0_0_1"/>
<dbReference type="Proteomes" id="UP000008142">
    <property type="component" value="Unassembled WGS sequence"/>
</dbReference>
<proteinExistence type="predicted"/>
<evidence type="ECO:0000313" key="1">
    <source>
        <dbReference type="EMBL" id="EGC48015.1"/>
    </source>
</evidence>
<gene>
    <name evidence="1" type="ORF">HCEG_07230</name>
</gene>
<organism evidence="2">
    <name type="scientific">Ajellomyces capsulatus (strain H88)</name>
    <name type="common">Darling's disease fungus</name>
    <name type="synonym">Histoplasma capsulatum</name>
    <dbReference type="NCBI Taxonomy" id="544711"/>
    <lineage>
        <taxon>Eukaryota</taxon>
        <taxon>Fungi</taxon>
        <taxon>Dikarya</taxon>
        <taxon>Ascomycota</taxon>
        <taxon>Pezizomycotina</taxon>
        <taxon>Eurotiomycetes</taxon>
        <taxon>Eurotiomycetidae</taxon>
        <taxon>Onygenales</taxon>
        <taxon>Ajellomycetaceae</taxon>
        <taxon>Histoplasma</taxon>
    </lineage>
</organism>
<protein>
    <submittedName>
        <fullName evidence="1">Predicted protein</fullName>
    </submittedName>
</protein>
<sequence>MKKKKTEQRKRGGVLGPLPVALVDVQIKYVCIQGHTGEAVQPAAGLGVTNQQQAAQPYLRLFLTAHRSGWQHETRLARINSQQPAASSGHLATGRVVIDPTLTTGENDKRFCLASAA</sequence>
<evidence type="ECO:0000313" key="2">
    <source>
        <dbReference type="Proteomes" id="UP000008142"/>
    </source>
</evidence>
<dbReference type="OrthoDB" id="10559994at2759"/>
<reference evidence="2" key="1">
    <citation type="submission" date="2008-07" db="EMBL/GenBank/DDBJ databases">
        <title>Annotation of Ajellomyces capsulatus strain H88.</title>
        <authorList>
            <person name="Champion M."/>
            <person name="Cuomo C."/>
            <person name="Ma L.-J."/>
            <person name="Henn M.R."/>
            <person name="Sil A."/>
            <person name="Goldman B."/>
            <person name="Young S.K."/>
            <person name="Kodira C.D."/>
            <person name="Zeng Q."/>
            <person name="Koehrsen M."/>
            <person name="Alvarado L."/>
            <person name="Berlin A."/>
            <person name="Borenstein D."/>
            <person name="Chen Z."/>
            <person name="Engels R."/>
            <person name="Freedman E."/>
            <person name="Gellesch M."/>
            <person name="Goldberg J."/>
            <person name="Griggs A."/>
            <person name="Gujja S."/>
            <person name="Heiman D."/>
            <person name="Hepburn T."/>
            <person name="Howarth C."/>
            <person name="Jen D."/>
            <person name="Larson L."/>
            <person name="Lewis B."/>
            <person name="Mehta T."/>
            <person name="Park D."/>
            <person name="Pearson M."/>
            <person name="Roberts A."/>
            <person name="Saif S."/>
            <person name="Shea T."/>
            <person name="Shenoy N."/>
            <person name="Sisk P."/>
            <person name="Stolte C."/>
            <person name="Sykes S."/>
            <person name="Walk T."/>
            <person name="White J."/>
            <person name="Yandava C."/>
            <person name="Klein B."/>
            <person name="McEwen J.G."/>
            <person name="Puccia R."/>
            <person name="Goldman G.H."/>
            <person name="Felipe M.S."/>
            <person name="Nino-Vega G."/>
            <person name="San-Blas G."/>
            <person name="Taylor J."/>
            <person name="Mendoza L."/>
            <person name="Galagan J."/>
            <person name="Nusbaum C."/>
            <person name="Birren B."/>
        </authorList>
    </citation>
    <scope>NUCLEOTIDE SEQUENCE [LARGE SCALE GENOMIC DNA]</scope>
    <source>
        <strain evidence="2">H88</strain>
    </source>
</reference>
<accession>F0ULR7</accession>
<name>F0ULR7_AJEC8</name>